<keyword evidence="2" id="KW-0472">Membrane</keyword>
<reference evidence="3 4" key="1">
    <citation type="journal article" date="2016" name="Sci. Rep.">
        <title>Metabolic traits of an uncultured archaeal lineage -MSBL1- from brine pools of the Red Sea.</title>
        <authorList>
            <person name="Mwirichia R."/>
            <person name="Alam I."/>
            <person name="Rashid M."/>
            <person name="Vinu M."/>
            <person name="Ba-Alawi W."/>
            <person name="Anthony Kamau A."/>
            <person name="Kamanda Ngugi D."/>
            <person name="Goker M."/>
            <person name="Klenk H.P."/>
            <person name="Bajic V."/>
            <person name="Stingl U."/>
        </authorList>
    </citation>
    <scope>NUCLEOTIDE SEQUENCE [LARGE SCALE GENOMIC DNA]</scope>
    <source>
        <strain evidence="3">SCGC-AAA259D14</strain>
    </source>
</reference>
<keyword evidence="2" id="KW-1133">Transmembrane helix</keyword>
<keyword evidence="4" id="KW-1185">Reference proteome</keyword>
<evidence type="ECO:0000313" key="4">
    <source>
        <dbReference type="Proteomes" id="UP000070589"/>
    </source>
</evidence>
<dbReference type="Proteomes" id="UP000070589">
    <property type="component" value="Unassembled WGS sequence"/>
</dbReference>
<keyword evidence="2" id="KW-0812">Transmembrane</keyword>
<feature type="transmembrane region" description="Helical" evidence="2">
    <location>
        <begin position="58"/>
        <end position="78"/>
    </location>
</feature>
<evidence type="ECO:0000256" key="1">
    <source>
        <dbReference type="SAM" id="MobiDB-lite"/>
    </source>
</evidence>
<gene>
    <name evidence="3" type="ORF">AKJ62_04130</name>
</gene>
<evidence type="ECO:0000256" key="2">
    <source>
        <dbReference type="SAM" id="Phobius"/>
    </source>
</evidence>
<evidence type="ECO:0000313" key="3">
    <source>
        <dbReference type="EMBL" id="KXA88947.1"/>
    </source>
</evidence>
<dbReference type="EMBL" id="LHXL01000068">
    <property type="protein sequence ID" value="KXA88947.1"/>
    <property type="molecule type" value="Genomic_DNA"/>
</dbReference>
<feature type="compositionally biased region" description="Basic residues" evidence="1">
    <location>
        <begin position="183"/>
        <end position="193"/>
    </location>
</feature>
<proteinExistence type="predicted"/>
<organism evidence="3 4">
    <name type="scientific">candidate division MSBL1 archaeon SCGC-AAA259D14</name>
    <dbReference type="NCBI Taxonomy" id="1698261"/>
    <lineage>
        <taxon>Archaea</taxon>
        <taxon>Methanobacteriati</taxon>
        <taxon>Methanobacteriota</taxon>
        <taxon>candidate division MSBL1</taxon>
    </lineage>
</organism>
<sequence>MRKTRIIFSKLFPLKGKFFLFLIGLITYLAMVSAYWPVLSAVGNPIIAFVSFYGITPFIYGPIVAEFFSLFIGVHFNLPRKIEEHEIDPNFSDPQRFGGFRPLGALIKDSNIVCFVLLSLFGLFFFGGSILSPYPRTFPTTLTLSRATILTIVYLIGWVILVLGFILPSYWLHRHMKSKKEKKKKKLDKKLRKIGSETVDADRKPPASLARIVH</sequence>
<name>A0A133U431_9EURY</name>
<feature type="transmembrane region" description="Helical" evidence="2">
    <location>
        <begin position="112"/>
        <end position="132"/>
    </location>
</feature>
<protein>
    <submittedName>
        <fullName evidence="3">Uncharacterized protein</fullName>
    </submittedName>
</protein>
<feature type="transmembrane region" description="Helical" evidence="2">
    <location>
        <begin position="152"/>
        <end position="172"/>
    </location>
</feature>
<accession>A0A133U431</accession>
<dbReference type="AlphaFoldDB" id="A0A133U431"/>
<comment type="caution">
    <text evidence="3">The sequence shown here is derived from an EMBL/GenBank/DDBJ whole genome shotgun (WGS) entry which is preliminary data.</text>
</comment>
<feature type="region of interest" description="Disordered" evidence="1">
    <location>
        <begin position="183"/>
        <end position="214"/>
    </location>
</feature>